<reference evidence="10 11" key="1">
    <citation type="journal article" date="2011" name="J. Bacteriol.">
        <title>Genome sequence of the mercury-methylating and pleomorphic Desulfovibrio africanus Strain Walvis Bay.</title>
        <authorList>
            <person name="Brown S.D."/>
            <person name="Wall J.D."/>
            <person name="Kucken A.M."/>
            <person name="Gilmour C.C."/>
            <person name="Podar M."/>
            <person name="Brandt C.C."/>
            <person name="Teshima H."/>
            <person name="Detter J.C."/>
            <person name="Han C.S."/>
            <person name="Land M.L."/>
            <person name="Lucas S."/>
            <person name="Han J."/>
            <person name="Pennacchio L."/>
            <person name="Nolan M."/>
            <person name="Pitluck S."/>
            <person name="Woyke T."/>
            <person name="Goodwin L."/>
            <person name="Palumbo A.V."/>
            <person name="Elias D.A."/>
        </authorList>
    </citation>
    <scope>NUCLEOTIDE SEQUENCE [LARGE SCALE GENOMIC DNA]</scope>
    <source>
        <strain evidence="10 11">Walvis Bay</strain>
    </source>
</reference>
<evidence type="ECO:0000256" key="7">
    <source>
        <dbReference type="ARBA" id="ARBA00023065"/>
    </source>
</evidence>
<evidence type="ECO:0000256" key="9">
    <source>
        <dbReference type="SAM" id="Phobius"/>
    </source>
</evidence>
<gene>
    <name evidence="10" type="ORF">Desaf_3192</name>
</gene>
<feature type="transmembrane region" description="Helical" evidence="9">
    <location>
        <begin position="242"/>
        <end position="262"/>
    </location>
</feature>
<feature type="transmembrane region" description="Helical" evidence="9">
    <location>
        <begin position="45"/>
        <end position="67"/>
    </location>
</feature>
<evidence type="ECO:0000313" key="11">
    <source>
        <dbReference type="Proteomes" id="UP000007844"/>
    </source>
</evidence>
<feature type="transmembrane region" description="Helical" evidence="9">
    <location>
        <begin position="20"/>
        <end position="39"/>
    </location>
</feature>
<dbReference type="PANTHER" id="PTHR32024:SF2">
    <property type="entry name" value="TRK SYSTEM POTASSIUM UPTAKE PROTEIN TRKG-RELATED"/>
    <property type="match status" value="1"/>
</dbReference>
<dbReference type="HOGENOM" id="CLU_030708_0_1_7"/>
<accession>F3Z3E6</accession>
<dbReference type="InterPro" id="IPR003445">
    <property type="entry name" value="Cat_transpt"/>
</dbReference>
<dbReference type="EMBL" id="CP003221">
    <property type="protein sequence ID" value="EGJ51486.1"/>
    <property type="molecule type" value="Genomic_DNA"/>
</dbReference>
<feature type="transmembrane region" description="Helical" evidence="9">
    <location>
        <begin position="402"/>
        <end position="425"/>
    </location>
</feature>
<dbReference type="RefSeq" id="WP_014261120.1">
    <property type="nucleotide sequence ID" value="NC_016629.1"/>
</dbReference>
<keyword evidence="8 9" id="KW-0472">Membrane</keyword>
<dbReference type="Pfam" id="PF02386">
    <property type="entry name" value="TrkH"/>
    <property type="match status" value="1"/>
</dbReference>
<evidence type="ECO:0000313" key="10">
    <source>
        <dbReference type="EMBL" id="EGJ51486.1"/>
    </source>
</evidence>
<evidence type="ECO:0000256" key="1">
    <source>
        <dbReference type="ARBA" id="ARBA00004651"/>
    </source>
</evidence>
<dbReference type="STRING" id="690850.Desaf_3192"/>
<dbReference type="GO" id="GO:0008324">
    <property type="term" value="F:monoatomic cation transmembrane transporter activity"/>
    <property type="evidence" value="ECO:0007669"/>
    <property type="project" value="InterPro"/>
</dbReference>
<feature type="transmembrane region" description="Helical" evidence="9">
    <location>
        <begin position="471"/>
        <end position="489"/>
    </location>
</feature>
<feature type="transmembrane region" description="Helical" evidence="9">
    <location>
        <begin position="274"/>
        <end position="294"/>
    </location>
</feature>
<comment type="subcellular location">
    <subcellularLocation>
        <location evidence="1">Cell membrane</location>
        <topology evidence="1">Multi-pass membrane protein</topology>
    </subcellularLocation>
</comment>
<evidence type="ECO:0000256" key="8">
    <source>
        <dbReference type="ARBA" id="ARBA00023136"/>
    </source>
</evidence>
<dbReference type="AlphaFoldDB" id="F3Z3E6"/>
<dbReference type="GO" id="GO:0030001">
    <property type="term" value="P:metal ion transport"/>
    <property type="evidence" value="ECO:0007669"/>
    <property type="project" value="UniProtKB-ARBA"/>
</dbReference>
<dbReference type="GO" id="GO:0005886">
    <property type="term" value="C:plasma membrane"/>
    <property type="evidence" value="ECO:0007669"/>
    <property type="project" value="UniProtKB-SubCell"/>
</dbReference>
<keyword evidence="7" id="KW-0406">Ion transport</keyword>
<protein>
    <submittedName>
        <fullName evidence="10">Cation transporter</fullName>
    </submittedName>
</protein>
<dbReference type="Proteomes" id="UP000007844">
    <property type="component" value="Chromosome"/>
</dbReference>
<keyword evidence="4" id="KW-1003">Cell membrane</keyword>
<sequence length="498" mass="53721">MGYLPGPALRLRTMFSYAGFIWTLVGLLMLASLAVLPFADGEAAWSWAFLYPASALLLGGLTTWRMARPRTYVTLTLQDGGVVVLLGWIVCCLAATWPFLSILDLTFTQALFETVSGFTTTGLSVVDVTTAPKVVLLWRSLMQLAGGAGLAIIMLAAIAGPAGTSLSGAEGRSDQLAPHVRSSATLVLVIYSAYALAGSLAYRIAGMEWFDAVNHAFAAISTGGFSTRPESIGYWNSSEIELVTVVLMILGNLNFVTAYLLLTGKWRSVLKNGELRFSLLLFLAAAGLLFWFVAHHGYTGLGKQVRVALFEAVTAATTTGFSTVGYTGWPAIGWLVMLLLMLVGGGTGSTAGGIKQYRVYLLIKSVWWEIKRALLPRGSVPAESIWMGERPKFIDDSDLRRATCFVTLYLVCFTLGVGIMVAYGYPLRESLFEYASSIGTVGLSIGITSADAPPAVLWTQIMGMFLGRLEFFIVFIAALHAGKIVLPIISRRKRPARS</sequence>
<dbReference type="eggNOG" id="COG0168">
    <property type="taxonomic scope" value="Bacteria"/>
</dbReference>
<feature type="transmembrane region" description="Helical" evidence="9">
    <location>
        <begin position="331"/>
        <end position="354"/>
    </location>
</feature>
<keyword evidence="6 9" id="KW-1133">Transmembrane helix</keyword>
<dbReference type="KEGG" id="daf:Desaf_3192"/>
<comment type="similarity">
    <text evidence="2">Belongs to the TrkH potassium transport family.</text>
</comment>
<feature type="transmembrane region" description="Helical" evidence="9">
    <location>
        <begin position="79"/>
        <end position="100"/>
    </location>
</feature>
<evidence type="ECO:0000256" key="4">
    <source>
        <dbReference type="ARBA" id="ARBA00022475"/>
    </source>
</evidence>
<evidence type="ECO:0000256" key="2">
    <source>
        <dbReference type="ARBA" id="ARBA00009137"/>
    </source>
</evidence>
<organism evidence="10 11">
    <name type="scientific">Desulfocurvibacter africanus subsp. africanus str. Walvis Bay</name>
    <dbReference type="NCBI Taxonomy" id="690850"/>
    <lineage>
        <taxon>Bacteria</taxon>
        <taxon>Pseudomonadati</taxon>
        <taxon>Thermodesulfobacteriota</taxon>
        <taxon>Desulfovibrionia</taxon>
        <taxon>Desulfovibrionales</taxon>
        <taxon>Desulfovibrionaceae</taxon>
        <taxon>Desulfocurvibacter</taxon>
    </lineage>
</organism>
<feature type="transmembrane region" description="Helical" evidence="9">
    <location>
        <begin position="184"/>
        <end position="205"/>
    </location>
</feature>
<feature type="transmembrane region" description="Helical" evidence="9">
    <location>
        <begin position="141"/>
        <end position="163"/>
    </location>
</feature>
<evidence type="ECO:0000256" key="3">
    <source>
        <dbReference type="ARBA" id="ARBA00022448"/>
    </source>
</evidence>
<evidence type="ECO:0000256" key="6">
    <source>
        <dbReference type="ARBA" id="ARBA00022989"/>
    </source>
</evidence>
<keyword evidence="5 9" id="KW-0812">Transmembrane</keyword>
<dbReference type="PANTHER" id="PTHR32024">
    <property type="entry name" value="TRK SYSTEM POTASSIUM UPTAKE PROTEIN TRKG-RELATED"/>
    <property type="match status" value="1"/>
</dbReference>
<name>F3Z3E6_DESAF</name>
<keyword evidence="3" id="KW-0813">Transport</keyword>
<evidence type="ECO:0000256" key="5">
    <source>
        <dbReference type="ARBA" id="ARBA00022692"/>
    </source>
</evidence>
<proteinExistence type="inferred from homology"/>
<keyword evidence="11" id="KW-1185">Reference proteome</keyword>